<dbReference type="EMBL" id="CADCWM010000695">
    <property type="protein sequence ID" value="CAA9576647.1"/>
    <property type="molecule type" value="Genomic_DNA"/>
</dbReference>
<feature type="non-terminal residue" evidence="2">
    <location>
        <position position="1"/>
    </location>
</feature>
<dbReference type="AlphaFoldDB" id="A0A6J4VE87"/>
<organism evidence="2">
    <name type="scientific">uncultured Thermomicrobiales bacterium</name>
    <dbReference type="NCBI Taxonomy" id="1645740"/>
    <lineage>
        <taxon>Bacteria</taxon>
        <taxon>Pseudomonadati</taxon>
        <taxon>Thermomicrobiota</taxon>
        <taxon>Thermomicrobia</taxon>
        <taxon>Thermomicrobiales</taxon>
        <taxon>environmental samples</taxon>
    </lineage>
</organism>
<sequence>GPPQHRHPRVGRQPGAHHLGVVHPHVVQ</sequence>
<name>A0A6J4VE87_9BACT</name>
<evidence type="ECO:0000313" key="2">
    <source>
        <dbReference type="EMBL" id="CAA9576647.1"/>
    </source>
</evidence>
<evidence type="ECO:0000256" key="1">
    <source>
        <dbReference type="SAM" id="MobiDB-lite"/>
    </source>
</evidence>
<protein>
    <submittedName>
        <fullName evidence="2">Uncharacterized protein</fullName>
    </submittedName>
</protein>
<feature type="region of interest" description="Disordered" evidence="1">
    <location>
        <begin position="1"/>
        <end position="28"/>
    </location>
</feature>
<proteinExistence type="predicted"/>
<feature type="non-terminal residue" evidence="2">
    <location>
        <position position="28"/>
    </location>
</feature>
<gene>
    <name evidence="2" type="ORF">AVDCRST_MAG88-2877</name>
</gene>
<feature type="compositionally biased region" description="Basic residues" evidence="1">
    <location>
        <begin position="1"/>
        <end position="10"/>
    </location>
</feature>
<accession>A0A6J4VE87</accession>
<reference evidence="2" key="1">
    <citation type="submission" date="2020-02" db="EMBL/GenBank/DDBJ databases">
        <authorList>
            <person name="Meier V. D."/>
        </authorList>
    </citation>
    <scope>NUCLEOTIDE SEQUENCE</scope>
    <source>
        <strain evidence="2">AVDCRST_MAG88</strain>
    </source>
</reference>